<organism evidence="4 5">
    <name type="scientific">Microbacterium sorbitolivorans</name>
    <dbReference type="NCBI Taxonomy" id="1867410"/>
    <lineage>
        <taxon>Bacteria</taxon>
        <taxon>Bacillati</taxon>
        <taxon>Actinomycetota</taxon>
        <taxon>Actinomycetes</taxon>
        <taxon>Micrococcales</taxon>
        <taxon>Microbacteriaceae</taxon>
        <taxon>Microbacterium</taxon>
    </lineage>
</organism>
<dbReference type="OrthoDB" id="9801098at2"/>
<dbReference type="Gene3D" id="3.90.79.10">
    <property type="entry name" value="Nucleoside Triphosphate Pyrophosphohydrolase"/>
    <property type="match status" value="1"/>
</dbReference>
<keyword evidence="2" id="KW-0378">Hydrolase</keyword>
<dbReference type="CDD" id="cd04690">
    <property type="entry name" value="NUDIX_Hydrolase"/>
    <property type="match status" value="1"/>
</dbReference>
<dbReference type="InterPro" id="IPR000086">
    <property type="entry name" value="NUDIX_hydrolase_dom"/>
</dbReference>
<dbReference type="Proteomes" id="UP000253508">
    <property type="component" value="Unassembled WGS sequence"/>
</dbReference>
<dbReference type="PROSITE" id="PS51462">
    <property type="entry name" value="NUDIX"/>
    <property type="match status" value="1"/>
</dbReference>
<protein>
    <submittedName>
        <fullName evidence="4">NUDIX domain-containing protein</fullName>
    </submittedName>
</protein>
<proteinExistence type="predicted"/>
<dbReference type="GO" id="GO:0016787">
    <property type="term" value="F:hydrolase activity"/>
    <property type="evidence" value="ECO:0007669"/>
    <property type="project" value="UniProtKB-KW"/>
</dbReference>
<evidence type="ECO:0000313" key="4">
    <source>
        <dbReference type="EMBL" id="RCK61994.1"/>
    </source>
</evidence>
<dbReference type="PANTHER" id="PTHR43046">
    <property type="entry name" value="GDP-MANNOSE MANNOSYL HYDROLASE"/>
    <property type="match status" value="1"/>
</dbReference>
<evidence type="ECO:0000256" key="1">
    <source>
        <dbReference type="ARBA" id="ARBA00001946"/>
    </source>
</evidence>
<dbReference type="Pfam" id="PF00293">
    <property type="entry name" value="NUDIX"/>
    <property type="match status" value="1"/>
</dbReference>
<accession>A0A367Y805</accession>
<dbReference type="InterPro" id="IPR015797">
    <property type="entry name" value="NUDIX_hydrolase-like_dom_sf"/>
</dbReference>
<feature type="domain" description="Nudix hydrolase" evidence="3">
    <location>
        <begin position="7"/>
        <end position="138"/>
    </location>
</feature>
<reference evidence="4 5" key="1">
    <citation type="submission" date="2018-07" db="EMBL/GenBank/DDBJ databases">
        <title>Microbacterium endoborsara sp. nov., a novel actinobacterium isolated from Borszczowia aralocaspica.</title>
        <authorList>
            <person name="An D."/>
        </authorList>
    </citation>
    <scope>NUCLEOTIDE SEQUENCE [LARGE SCALE GENOMIC DNA]</scope>
    <source>
        <strain evidence="4 5">C1.15228</strain>
    </source>
</reference>
<dbReference type="PANTHER" id="PTHR43046:SF2">
    <property type="entry name" value="8-OXO-DGTP DIPHOSPHATASE-RELATED"/>
    <property type="match status" value="1"/>
</dbReference>
<dbReference type="PROSITE" id="PS00893">
    <property type="entry name" value="NUDIX_BOX"/>
    <property type="match status" value="1"/>
</dbReference>
<dbReference type="SUPFAM" id="SSF55811">
    <property type="entry name" value="Nudix"/>
    <property type="match status" value="1"/>
</dbReference>
<evidence type="ECO:0000256" key="2">
    <source>
        <dbReference type="ARBA" id="ARBA00022801"/>
    </source>
</evidence>
<dbReference type="RefSeq" id="WP_114117095.1">
    <property type="nucleotide sequence ID" value="NZ_BMHU01000004.1"/>
</dbReference>
<name>A0A367Y805_9MICO</name>
<dbReference type="AlphaFoldDB" id="A0A367Y805"/>
<keyword evidence="5" id="KW-1185">Reference proteome</keyword>
<dbReference type="EMBL" id="QORO01000001">
    <property type="protein sequence ID" value="RCK61994.1"/>
    <property type="molecule type" value="Genomic_DNA"/>
</dbReference>
<comment type="caution">
    <text evidence="4">The sequence shown here is derived from an EMBL/GenBank/DDBJ whole genome shotgun (WGS) entry which is preliminary data.</text>
</comment>
<gene>
    <name evidence="4" type="ORF">DTO57_05155</name>
</gene>
<evidence type="ECO:0000259" key="3">
    <source>
        <dbReference type="PROSITE" id="PS51462"/>
    </source>
</evidence>
<evidence type="ECO:0000313" key="5">
    <source>
        <dbReference type="Proteomes" id="UP000253508"/>
    </source>
</evidence>
<sequence length="139" mass="15413">MIDHENKRIHVSAVVLRHPETGWILTVRKRGTSMFMQPGGKPDPGEGPVETAVREIREELRVDLDPDAMRLLGVYEAPAANEGGYTVVGTVFTHPPVEVTEPAAEIEEIRWVDPEAPMSADLAPLMTHHIVPALRELDH</sequence>
<dbReference type="InterPro" id="IPR020084">
    <property type="entry name" value="NUDIX_hydrolase_CS"/>
</dbReference>
<comment type="cofactor">
    <cofactor evidence="1">
        <name>Mg(2+)</name>
        <dbReference type="ChEBI" id="CHEBI:18420"/>
    </cofactor>
</comment>